<protein>
    <submittedName>
        <fullName evidence="1">Uncharacterized protein</fullName>
    </submittedName>
</protein>
<sequence length="50" mass="5678">MLKGVWQRVNTKLGKSLNICLFACFVTNTVEKLSKNDVDLFIEYTSRGVP</sequence>
<evidence type="ECO:0000313" key="1">
    <source>
        <dbReference type="EMBL" id="GLX82294.1"/>
    </source>
</evidence>
<dbReference type="EMBL" id="BSSU01000008">
    <property type="protein sequence ID" value="GLX82294.1"/>
    <property type="molecule type" value="Genomic_DNA"/>
</dbReference>
<reference evidence="1 2" key="1">
    <citation type="submission" date="2023-03" db="EMBL/GenBank/DDBJ databases">
        <title>Draft genome sequence of Thalassotalea eurytherma JCM 18482T.</title>
        <authorList>
            <person name="Sawabe T."/>
        </authorList>
    </citation>
    <scope>NUCLEOTIDE SEQUENCE [LARGE SCALE GENOMIC DNA]</scope>
    <source>
        <strain evidence="1 2">JCM 18482</strain>
    </source>
</reference>
<dbReference type="Proteomes" id="UP001157133">
    <property type="component" value="Unassembled WGS sequence"/>
</dbReference>
<accession>A0ABQ6H462</accession>
<name>A0ABQ6H462_9GAMM</name>
<evidence type="ECO:0000313" key="2">
    <source>
        <dbReference type="Proteomes" id="UP001157133"/>
    </source>
</evidence>
<comment type="caution">
    <text evidence="1">The sequence shown here is derived from an EMBL/GenBank/DDBJ whole genome shotgun (WGS) entry which is preliminary data.</text>
</comment>
<gene>
    <name evidence="1" type="ORF">theurythT_17460</name>
</gene>
<keyword evidence="2" id="KW-1185">Reference proteome</keyword>
<organism evidence="1 2">
    <name type="scientific">Thalassotalea eurytherma</name>
    <dbReference type="NCBI Taxonomy" id="1144278"/>
    <lineage>
        <taxon>Bacteria</taxon>
        <taxon>Pseudomonadati</taxon>
        <taxon>Pseudomonadota</taxon>
        <taxon>Gammaproteobacteria</taxon>
        <taxon>Alteromonadales</taxon>
        <taxon>Colwelliaceae</taxon>
        <taxon>Thalassotalea</taxon>
    </lineage>
</organism>
<proteinExistence type="predicted"/>